<dbReference type="AlphaFoldDB" id="A0A1I4IXN8"/>
<dbReference type="InterPro" id="IPR039426">
    <property type="entry name" value="TonB-dep_rcpt-like"/>
</dbReference>
<dbReference type="PANTHER" id="PTHR30069">
    <property type="entry name" value="TONB-DEPENDENT OUTER MEMBRANE RECEPTOR"/>
    <property type="match status" value="1"/>
</dbReference>
<dbReference type="EMBL" id="FOTS01000010">
    <property type="protein sequence ID" value="SFL59142.1"/>
    <property type="molecule type" value="Genomic_DNA"/>
</dbReference>
<dbReference type="PROSITE" id="PS52016">
    <property type="entry name" value="TONB_DEPENDENT_REC_3"/>
    <property type="match status" value="1"/>
</dbReference>
<dbReference type="GO" id="GO:0015344">
    <property type="term" value="F:siderophore uptake transmembrane transporter activity"/>
    <property type="evidence" value="ECO:0007669"/>
    <property type="project" value="TreeGrafter"/>
</dbReference>
<dbReference type="RefSeq" id="WP_245754865.1">
    <property type="nucleotide sequence ID" value="NZ_FOTS01000010.1"/>
</dbReference>
<dbReference type="InterPro" id="IPR036942">
    <property type="entry name" value="Beta-barrel_TonB_sf"/>
</dbReference>
<accession>A0A1I4IXN8</accession>
<evidence type="ECO:0000259" key="13">
    <source>
        <dbReference type="Pfam" id="PF00593"/>
    </source>
</evidence>
<evidence type="ECO:0000256" key="4">
    <source>
        <dbReference type="ARBA" id="ARBA00022692"/>
    </source>
</evidence>
<sequence>MSKQKQKLLCALICSAISLTGMTDIAAAEEEQSFEFDEYVVTANRIPVKKSEVAANVTVIENEMIEKKAYTKVSDILKDNNVSIGTSNFASYPIINGDDRVMVLVNGRKMNWGHLIVSGNSRAVNIDNLAVKNIERIEIVRGPNSALYGSSAMGGVINIITKKAKEDRTVVSTEFGTWNSERYSLVTEGVDNDISYVLTMEKQKRGNFDYKSPRSGKILEFNSSEIDRDYESLYLEKQLGDDSSLALEVERMEENNGYGLNLKTPATEIVTYPNSRRSTSDLNVALTYSWNKTKGAQDYFRIYQNNDEATAHYGSPYWHDLKATGAEWQQSWTINDRYTLVGGAETRKEHFDEISSNTTTSGDVTSTSLFAENRWKMGDQWSLTLGSRLDHQSIFGNDVTSHISVNKELSNNTNVYLSWGQGVKNPTLKMLYADNSSMKGNKDLKQEQSDTVTLGINRQVDQNTTLQASVYSTRLNNAIKWVPGDSGAPGIYENVNREKRQGLEISAAKILSDQWNVKVGYSYSKGKILDKAKSTNYQLDPLNARPNGYFVGADYHQEKWDVGLTLQTATGRSTKAYTDNSYLALDLTAGYQADQNTRFYLKGYNLTNEAYELISQTTTPGKFPMPSRSFTFGVERRI</sequence>
<dbReference type="InterPro" id="IPR012910">
    <property type="entry name" value="Plug_dom"/>
</dbReference>
<comment type="similarity">
    <text evidence="10 11">Belongs to the TonB-dependent receptor family.</text>
</comment>
<dbReference type="InterPro" id="IPR037066">
    <property type="entry name" value="Plug_dom_sf"/>
</dbReference>
<keyword evidence="7 10" id="KW-0472">Membrane</keyword>
<evidence type="ECO:0000256" key="3">
    <source>
        <dbReference type="ARBA" id="ARBA00022452"/>
    </source>
</evidence>
<evidence type="ECO:0000256" key="12">
    <source>
        <dbReference type="SAM" id="SignalP"/>
    </source>
</evidence>
<keyword evidence="2 10" id="KW-0813">Transport</keyword>
<keyword evidence="4 10" id="KW-0812">Transmembrane</keyword>
<keyword evidence="16" id="KW-1185">Reference proteome</keyword>
<feature type="domain" description="TonB-dependent receptor-like beta-barrel" evidence="13">
    <location>
        <begin position="218"/>
        <end position="606"/>
    </location>
</feature>
<dbReference type="Proteomes" id="UP000199520">
    <property type="component" value="Unassembled WGS sequence"/>
</dbReference>
<evidence type="ECO:0000313" key="16">
    <source>
        <dbReference type="Proteomes" id="UP000199520"/>
    </source>
</evidence>
<evidence type="ECO:0000256" key="7">
    <source>
        <dbReference type="ARBA" id="ARBA00023136"/>
    </source>
</evidence>
<dbReference type="STRING" id="1123291.SAMN04490355_101024"/>
<evidence type="ECO:0000256" key="11">
    <source>
        <dbReference type="RuleBase" id="RU003357"/>
    </source>
</evidence>
<reference evidence="16" key="1">
    <citation type="submission" date="2016-10" db="EMBL/GenBank/DDBJ databases">
        <authorList>
            <person name="Varghese N."/>
            <person name="Submissions S."/>
        </authorList>
    </citation>
    <scope>NUCLEOTIDE SEQUENCE [LARGE SCALE GENOMIC DNA]</scope>
    <source>
        <strain evidence="16">DSM 13327</strain>
    </source>
</reference>
<name>A0A1I4IXN8_9FIRM</name>
<evidence type="ECO:0000256" key="5">
    <source>
        <dbReference type="ARBA" id="ARBA00022729"/>
    </source>
</evidence>
<evidence type="ECO:0000259" key="14">
    <source>
        <dbReference type="Pfam" id="PF07715"/>
    </source>
</evidence>
<dbReference type="CDD" id="cd01347">
    <property type="entry name" value="ligand_gated_channel"/>
    <property type="match status" value="1"/>
</dbReference>
<keyword evidence="5 12" id="KW-0732">Signal</keyword>
<proteinExistence type="inferred from homology"/>
<evidence type="ECO:0000313" key="15">
    <source>
        <dbReference type="EMBL" id="SFL59142.1"/>
    </source>
</evidence>
<keyword evidence="8" id="KW-0675">Receptor</keyword>
<evidence type="ECO:0000256" key="2">
    <source>
        <dbReference type="ARBA" id="ARBA00022448"/>
    </source>
</evidence>
<evidence type="ECO:0000256" key="1">
    <source>
        <dbReference type="ARBA" id="ARBA00004571"/>
    </source>
</evidence>
<gene>
    <name evidence="15" type="ORF">SAMN04490355_101024</name>
</gene>
<dbReference type="Pfam" id="PF00593">
    <property type="entry name" value="TonB_dep_Rec_b-barrel"/>
    <property type="match status" value="1"/>
</dbReference>
<dbReference type="GO" id="GO:0044718">
    <property type="term" value="P:siderophore transmembrane transport"/>
    <property type="evidence" value="ECO:0007669"/>
    <property type="project" value="TreeGrafter"/>
</dbReference>
<evidence type="ECO:0000256" key="6">
    <source>
        <dbReference type="ARBA" id="ARBA00023077"/>
    </source>
</evidence>
<dbReference type="Gene3D" id="2.40.170.20">
    <property type="entry name" value="TonB-dependent receptor, beta-barrel domain"/>
    <property type="match status" value="1"/>
</dbReference>
<dbReference type="Pfam" id="PF07715">
    <property type="entry name" value="Plug"/>
    <property type="match status" value="1"/>
</dbReference>
<dbReference type="InterPro" id="IPR000531">
    <property type="entry name" value="Beta-barrel_TonB"/>
</dbReference>
<dbReference type="PANTHER" id="PTHR30069:SF29">
    <property type="entry name" value="HEMOGLOBIN AND HEMOGLOBIN-HAPTOGLOBIN-BINDING PROTEIN 1-RELATED"/>
    <property type="match status" value="1"/>
</dbReference>
<evidence type="ECO:0000256" key="9">
    <source>
        <dbReference type="ARBA" id="ARBA00023237"/>
    </source>
</evidence>
<feature type="signal peptide" evidence="12">
    <location>
        <begin position="1"/>
        <end position="26"/>
    </location>
</feature>
<evidence type="ECO:0000256" key="10">
    <source>
        <dbReference type="PROSITE-ProRule" id="PRU01360"/>
    </source>
</evidence>
<dbReference type="SUPFAM" id="SSF56935">
    <property type="entry name" value="Porins"/>
    <property type="match status" value="1"/>
</dbReference>
<protein>
    <submittedName>
        <fullName evidence="15">Vitamin B12 transporter</fullName>
    </submittedName>
</protein>
<evidence type="ECO:0000256" key="8">
    <source>
        <dbReference type="ARBA" id="ARBA00023170"/>
    </source>
</evidence>
<keyword evidence="3 10" id="KW-1134">Transmembrane beta strand</keyword>
<comment type="subcellular location">
    <subcellularLocation>
        <location evidence="1 10">Cell outer membrane</location>
        <topology evidence="1 10">Multi-pass membrane protein</topology>
    </subcellularLocation>
</comment>
<feature type="chain" id="PRO_5038939007" evidence="12">
    <location>
        <begin position="27"/>
        <end position="638"/>
    </location>
</feature>
<dbReference type="GO" id="GO:0009279">
    <property type="term" value="C:cell outer membrane"/>
    <property type="evidence" value="ECO:0007669"/>
    <property type="project" value="UniProtKB-SubCell"/>
</dbReference>
<organism evidence="15 16">
    <name type="scientific">Pelosinus propionicus DSM 13327</name>
    <dbReference type="NCBI Taxonomy" id="1123291"/>
    <lineage>
        <taxon>Bacteria</taxon>
        <taxon>Bacillati</taxon>
        <taxon>Bacillota</taxon>
        <taxon>Negativicutes</taxon>
        <taxon>Selenomonadales</taxon>
        <taxon>Sporomusaceae</taxon>
        <taxon>Pelosinus</taxon>
    </lineage>
</organism>
<feature type="domain" description="TonB-dependent receptor plug" evidence="14">
    <location>
        <begin position="50"/>
        <end position="156"/>
    </location>
</feature>
<keyword evidence="9 10" id="KW-0998">Cell outer membrane</keyword>
<keyword evidence="6 11" id="KW-0798">TonB box</keyword>
<dbReference type="Gene3D" id="2.170.130.10">
    <property type="entry name" value="TonB-dependent receptor, plug domain"/>
    <property type="match status" value="1"/>
</dbReference>